<proteinExistence type="inferred from homology"/>
<evidence type="ECO:0000313" key="11">
    <source>
        <dbReference type="WBParaSite" id="OFLC_0000181501-mRNA-1"/>
    </source>
</evidence>
<dbReference type="InterPro" id="IPR023485">
    <property type="entry name" value="Ptyr_pPase"/>
</dbReference>
<feature type="active site" description="Proton donor" evidence="7">
    <location>
        <position position="126"/>
    </location>
</feature>
<keyword evidence="5" id="KW-0904">Protein phosphatase</keyword>
<sequence>MVTTVFYFSLGNICRSPMAEGVFLDLIKKKGLLDRWIVDSAAIINFHVGKTPDKRTMATLAEHGITEYKHRVRQVTVTDFHDFDYIFGMDEENMEDLKNLRGNEKGKAVVEYLGSYDPEGILIVPDPFYSRGMQMFEKITIVDHIFRIHGHAYMYYLQKMPGFDARIMYLIMRSDLITDLKWSIGAVAAQAAHAATACIWTFREDSEVMEYMKDISHLRKVTLKVPNENELRNFEKKLQDSNVDYYLWTEDRMAVCIALKPQFKSFVEQHVKHLKLF</sequence>
<organism evidence="11">
    <name type="scientific">Onchocerca flexuosa</name>
    <dbReference type="NCBI Taxonomy" id="387005"/>
    <lineage>
        <taxon>Eukaryota</taxon>
        <taxon>Metazoa</taxon>
        <taxon>Ecdysozoa</taxon>
        <taxon>Nematoda</taxon>
        <taxon>Chromadorea</taxon>
        <taxon>Rhabditida</taxon>
        <taxon>Spirurina</taxon>
        <taxon>Spiruromorpha</taxon>
        <taxon>Filarioidea</taxon>
        <taxon>Onchocercidae</taxon>
        <taxon>Onchocerca</taxon>
    </lineage>
</organism>
<dbReference type="InterPro" id="IPR036196">
    <property type="entry name" value="Ptyr_pPase_sf"/>
</dbReference>
<dbReference type="InterPro" id="IPR017867">
    <property type="entry name" value="Tyr_phospatase_low_mol_wt"/>
</dbReference>
<dbReference type="Gene3D" id="3.40.50.2300">
    <property type="match status" value="1"/>
</dbReference>
<dbReference type="SUPFAM" id="SSF102462">
    <property type="entry name" value="Peptidyl-tRNA hydrolase II"/>
    <property type="match status" value="1"/>
</dbReference>
<comment type="catalytic activity">
    <reaction evidence="6">
        <text>an N-acyl-L-alpha-aminoacyl-tRNA + H2O = an N-acyl-L-amino acid + a tRNA + H(+)</text>
        <dbReference type="Rhea" id="RHEA:54448"/>
        <dbReference type="Rhea" id="RHEA-COMP:10123"/>
        <dbReference type="Rhea" id="RHEA-COMP:13883"/>
        <dbReference type="ChEBI" id="CHEBI:15377"/>
        <dbReference type="ChEBI" id="CHEBI:15378"/>
        <dbReference type="ChEBI" id="CHEBI:59874"/>
        <dbReference type="ChEBI" id="CHEBI:78442"/>
        <dbReference type="ChEBI" id="CHEBI:138191"/>
        <dbReference type="EC" id="3.1.1.29"/>
    </reaction>
</comment>
<evidence type="ECO:0000256" key="1">
    <source>
        <dbReference type="ARBA" id="ARBA00004496"/>
    </source>
</evidence>
<dbReference type="InterPro" id="IPR002833">
    <property type="entry name" value="PTH2"/>
</dbReference>
<evidence type="ECO:0000256" key="2">
    <source>
        <dbReference type="ARBA" id="ARBA00011063"/>
    </source>
</evidence>
<dbReference type="SMART" id="SM00226">
    <property type="entry name" value="LMWPc"/>
    <property type="match status" value="1"/>
</dbReference>
<dbReference type="FunFam" id="3.40.50.2300:FF:000105">
    <property type="entry name" value="Low molecular weight phosphotyrosine protein"/>
    <property type="match status" value="1"/>
</dbReference>
<dbReference type="WBParaSite" id="OFLC_0000181501-mRNA-1">
    <property type="protein sequence ID" value="OFLC_0000181501-mRNA-1"/>
    <property type="gene ID" value="OFLC_0000181501"/>
</dbReference>
<dbReference type="GO" id="GO:0005737">
    <property type="term" value="C:cytoplasm"/>
    <property type="evidence" value="ECO:0007669"/>
    <property type="project" value="UniProtKB-SubCell"/>
</dbReference>
<reference evidence="11" key="1">
    <citation type="submission" date="2016-06" db="UniProtKB">
        <authorList>
            <consortium name="WormBaseParasite"/>
        </authorList>
    </citation>
    <scope>IDENTIFICATION</scope>
</reference>
<gene>
    <name evidence="9" type="ORF">OFLC_LOCUS1816</name>
</gene>
<evidence type="ECO:0000313" key="9">
    <source>
        <dbReference type="EMBL" id="VDO30881.1"/>
    </source>
</evidence>
<evidence type="ECO:0000256" key="7">
    <source>
        <dbReference type="PIRSR" id="PIRSR617867-1"/>
    </source>
</evidence>
<dbReference type="Proteomes" id="UP000267606">
    <property type="component" value="Unassembled WGS sequence"/>
</dbReference>
<keyword evidence="10" id="KW-1185">Reference proteome</keyword>
<dbReference type="GO" id="GO:0004045">
    <property type="term" value="F:peptidyl-tRNA hydrolase activity"/>
    <property type="evidence" value="ECO:0007669"/>
    <property type="project" value="UniProtKB-EC"/>
</dbReference>
<keyword evidence="3" id="KW-0963">Cytoplasm</keyword>
<evidence type="ECO:0000256" key="5">
    <source>
        <dbReference type="ARBA" id="ARBA00022912"/>
    </source>
</evidence>
<evidence type="ECO:0000256" key="3">
    <source>
        <dbReference type="ARBA" id="ARBA00022490"/>
    </source>
</evidence>
<dbReference type="PANTHER" id="PTHR11717">
    <property type="entry name" value="LOW MOLECULAR WEIGHT PROTEIN TYROSINE PHOSPHATASE"/>
    <property type="match status" value="1"/>
</dbReference>
<dbReference type="STRING" id="387005.A0A183H2V6"/>
<evidence type="ECO:0000259" key="8">
    <source>
        <dbReference type="SMART" id="SM00226"/>
    </source>
</evidence>
<evidence type="ECO:0000256" key="4">
    <source>
        <dbReference type="ARBA" id="ARBA00022801"/>
    </source>
</evidence>
<dbReference type="CDD" id="cd16343">
    <property type="entry name" value="LMWPTP"/>
    <property type="match status" value="1"/>
</dbReference>
<dbReference type="Pfam" id="PF01981">
    <property type="entry name" value="PTH2"/>
    <property type="match status" value="1"/>
</dbReference>
<dbReference type="PRINTS" id="PR00719">
    <property type="entry name" value="LMWPTPASE"/>
</dbReference>
<feature type="domain" description="Phosphotyrosine protein phosphatase I" evidence="8">
    <location>
        <begin position="3"/>
        <end position="151"/>
    </location>
</feature>
<comment type="subcellular location">
    <subcellularLocation>
        <location evidence="1">Cytoplasm</location>
    </subcellularLocation>
</comment>
<dbReference type="AlphaFoldDB" id="A0A183H2V6"/>
<dbReference type="InterPro" id="IPR050438">
    <property type="entry name" value="LMW_PTPase"/>
</dbReference>
<name>A0A183H2V6_9BILA</name>
<dbReference type="EMBL" id="UZAJ01000929">
    <property type="protein sequence ID" value="VDO30881.1"/>
    <property type="molecule type" value="Genomic_DNA"/>
</dbReference>
<dbReference type="Pfam" id="PF01451">
    <property type="entry name" value="LMWPc"/>
    <property type="match status" value="1"/>
</dbReference>
<comment type="similarity">
    <text evidence="2">Belongs to the low molecular weight phosphotyrosine protein phosphatase family.</text>
</comment>
<protein>
    <submittedName>
        <fullName evidence="11">Low molecular weight phosphotyrosine protein phosphatase</fullName>
    </submittedName>
</protein>
<dbReference type="Gene3D" id="3.40.1490.10">
    <property type="entry name" value="Bit1"/>
    <property type="match status" value="1"/>
</dbReference>
<reference evidence="9 10" key="2">
    <citation type="submission" date="2018-11" db="EMBL/GenBank/DDBJ databases">
        <authorList>
            <consortium name="Pathogen Informatics"/>
        </authorList>
    </citation>
    <scope>NUCLEOTIDE SEQUENCE [LARGE SCALE GENOMIC DNA]</scope>
</reference>
<evidence type="ECO:0000313" key="10">
    <source>
        <dbReference type="Proteomes" id="UP000267606"/>
    </source>
</evidence>
<accession>A0A183H2V6</accession>
<evidence type="ECO:0000256" key="6">
    <source>
        <dbReference type="ARBA" id="ARBA00048707"/>
    </source>
</evidence>
<dbReference type="GO" id="GO:0004725">
    <property type="term" value="F:protein tyrosine phosphatase activity"/>
    <property type="evidence" value="ECO:0007669"/>
    <property type="project" value="InterPro"/>
</dbReference>
<dbReference type="PANTHER" id="PTHR11717:SF7">
    <property type="entry name" value="LOW MOLECULAR WEIGHT PHOSPHOTYROSINE PROTEIN PHOSPHATASE"/>
    <property type="match status" value="1"/>
</dbReference>
<keyword evidence="4" id="KW-0378">Hydrolase</keyword>
<dbReference type="InterPro" id="IPR023476">
    <property type="entry name" value="Pep_tRNA_hydro_II_dom_sf"/>
</dbReference>
<dbReference type="SUPFAM" id="SSF52788">
    <property type="entry name" value="Phosphotyrosine protein phosphatases I"/>
    <property type="match status" value="1"/>
</dbReference>
<feature type="active site" evidence="7">
    <location>
        <position position="15"/>
    </location>
</feature>